<accession>A0A1Y0LCB0</accession>
<dbReference type="KEGG" id="tci:A7K98_17695"/>
<name>A0A1Y0LCB0_TATCI</name>
<evidence type="ECO:0000313" key="4">
    <source>
        <dbReference type="Proteomes" id="UP000195814"/>
    </source>
</evidence>
<reference evidence="3 4" key="1">
    <citation type="submission" date="2016-05" db="EMBL/GenBank/DDBJ databases">
        <title>Complete genome sequence of two 2,5-diketo-D-glunonic acid producing strain Tatumella citrea.</title>
        <authorList>
            <person name="Duan C."/>
            <person name="Yang J."/>
            <person name="Yang S."/>
        </authorList>
    </citation>
    <scope>NUCLEOTIDE SEQUENCE [LARGE SCALE GENOMIC DNA]</scope>
    <source>
        <strain evidence="2 3">ATCC 39140</strain>
        <strain evidence="1 4">DSM 13699</strain>
    </source>
</reference>
<evidence type="ECO:0000313" key="1">
    <source>
        <dbReference type="EMBL" id="ARU95415.1"/>
    </source>
</evidence>
<dbReference type="EMBL" id="CP015581">
    <property type="protein sequence ID" value="ARU99456.1"/>
    <property type="molecule type" value="Genomic_DNA"/>
</dbReference>
<protein>
    <submittedName>
        <fullName evidence="1">Uncharacterized protein</fullName>
    </submittedName>
</protein>
<gene>
    <name evidence="1" type="ORF">A7K98_17695</name>
    <name evidence="2" type="ORF">A7K99_17680</name>
</gene>
<dbReference type="AlphaFoldDB" id="A0A1Y0LCB0"/>
<evidence type="ECO:0000313" key="3">
    <source>
        <dbReference type="Proteomes" id="UP000195729"/>
    </source>
</evidence>
<dbReference type="Proteomes" id="UP000195814">
    <property type="component" value="Chromosome"/>
</dbReference>
<evidence type="ECO:0000313" key="2">
    <source>
        <dbReference type="EMBL" id="ARU99456.1"/>
    </source>
</evidence>
<dbReference type="EMBL" id="CP015579">
    <property type="protein sequence ID" value="ARU95415.1"/>
    <property type="molecule type" value="Genomic_DNA"/>
</dbReference>
<dbReference type="Proteomes" id="UP000195729">
    <property type="component" value="Chromosome"/>
</dbReference>
<sequence>MCALLEEVQKKQGVKILSNILILGRHPVLDQKKMNFMSEMTSPGRLQENLEAFSPGACHQK</sequence>
<keyword evidence="3" id="KW-1185">Reference proteome</keyword>
<proteinExistence type="predicted"/>
<organism evidence="1 4">
    <name type="scientific">Tatumella citrea</name>
    <name type="common">Pantoea citrea</name>
    <dbReference type="NCBI Taxonomy" id="53336"/>
    <lineage>
        <taxon>Bacteria</taxon>
        <taxon>Pseudomonadati</taxon>
        <taxon>Pseudomonadota</taxon>
        <taxon>Gammaproteobacteria</taxon>
        <taxon>Enterobacterales</taxon>
        <taxon>Erwiniaceae</taxon>
        <taxon>Tatumella</taxon>
    </lineage>
</organism>